<dbReference type="SUPFAM" id="SSF53474">
    <property type="entry name" value="alpha/beta-Hydrolases"/>
    <property type="match status" value="1"/>
</dbReference>
<dbReference type="PANTHER" id="PTHR43194:SF2">
    <property type="entry name" value="PEROXISOMAL MEMBRANE PROTEIN LPX1"/>
    <property type="match status" value="1"/>
</dbReference>
<evidence type="ECO:0000313" key="4">
    <source>
        <dbReference type="EMBL" id="KAF2872025.1"/>
    </source>
</evidence>
<gene>
    <name evidence="4" type="ORF">BDV95DRAFT_493167</name>
</gene>
<dbReference type="Gene3D" id="3.40.50.1820">
    <property type="entry name" value="alpha/beta hydrolase"/>
    <property type="match status" value="1"/>
</dbReference>
<dbReference type="NCBIfam" id="TIGR01250">
    <property type="entry name" value="pro_imino_pep_2"/>
    <property type="match status" value="1"/>
</dbReference>
<dbReference type="Proteomes" id="UP000481861">
    <property type="component" value="Unassembled WGS sequence"/>
</dbReference>
<dbReference type="GO" id="GO:0008233">
    <property type="term" value="F:peptidase activity"/>
    <property type="evidence" value="ECO:0007669"/>
    <property type="project" value="InterPro"/>
</dbReference>
<evidence type="ECO:0000256" key="2">
    <source>
        <dbReference type="ARBA" id="ARBA00022801"/>
    </source>
</evidence>
<dbReference type="Pfam" id="PF00561">
    <property type="entry name" value="Abhydrolase_1"/>
    <property type="match status" value="1"/>
</dbReference>
<dbReference type="InterPro" id="IPR000073">
    <property type="entry name" value="AB_hydrolase_1"/>
</dbReference>
<comment type="similarity">
    <text evidence="1">Belongs to the peptidase S33 family.</text>
</comment>
<comment type="caution">
    <text evidence="4">The sequence shown here is derived from an EMBL/GenBank/DDBJ whole genome shotgun (WGS) entry which is preliminary data.</text>
</comment>
<dbReference type="EMBL" id="JAADJZ010000010">
    <property type="protein sequence ID" value="KAF2872025.1"/>
    <property type="molecule type" value="Genomic_DNA"/>
</dbReference>
<dbReference type="AlphaFoldDB" id="A0A7C8MPK8"/>
<protein>
    <submittedName>
        <fullName evidence="4">Alpha/Beta hydrolase protein</fullName>
    </submittedName>
</protein>
<dbReference type="GO" id="GO:0006508">
    <property type="term" value="P:proteolysis"/>
    <property type="evidence" value="ECO:0007669"/>
    <property type="project" value="InterPro"/>
</dbReference>
<keyword evidence="5" id="KW-1185">Reference proteome</keyword>
<keyword evidence="2 4" id="KW-0378">Hydrolase</keyword>
<name>A0A7C8MPK8_9PLEO</name>
<evidence type="ECO:0000256" key="1">
    <source>
        <dbReference type="ARBA" id="ARBA00010088"/>
    </source>
</evidence>
<evidence type="ECO:0000259" key="3">
    <source>
        <dbReference type="Pfam" id="PF00561"/>
    </source>
</evidence>
<dbReference type="InterPro" id="IPR005945">
    <property type="entry name" value="Pro_imino_pep"/>
</dbReference>
<organism evidence="4 5">
    <name type="scientific">Massariosphaeria phaeospora</name>
    <dbReference type="NCBI Taxonomy" id="100035"/>
    <lineage>
        <taxon>Eukaryota</taxon>
        <taxon>Fungi</taxon>
        <taxon>Dikarya</taxon>
        <taxon>Ascomycota</taxon>
        <taxon>Pezizomycotina</taxon>
        <taxon>Dothideomycetes</taxon>
        <taxon>Pleosporomycetidae</taxon>
        <taxon>Pleosporales</taxon>
        <taxon>Pleosporales incertae sedis</taxon>
        <taxon>Massariosphaeria</taxon>
    </lineage>
</organism>
<sequence length="311" mass="35297">MVTRAIVPSSEGRIPFNVPEAEMTATTWYKIIGNLSQTAEAPLIALHGGPGAGHEYLSSLIDLYHEHSIPIVFYDQIGCGKSTHFRERMGDESFWTIDLFVRELDNLIDALELREGGFHILGQSWGGVLAGSYATGQPIGLRRVVIASGPSSIPLYVEGVQQLFRALPEDVRKTLEECERRGDHESEEYERASSVWSKRHVCRMDPFPKPLQATMANLKDDPTAYMTMQGPSEFQVVGSLRDWEGWSKAHNIRAATLLINGRYDEAQDVCIKPWFKKIPKVKWVMFENSSHMAHWEERKRYIQVVGDFLME</sequence>
<evidence type="ECO:0000313" key="5">
    <source>
        <dbReference type="Proteomes" id="UP000481861"/>
    </source>
</evidence>
<dbReference type="InterPro" id="IPR029058">
    <property type="entry name" value="AB_hydrolase_fold"/>
</dbReference>
<dbReference type="PANTHER" id="PTHR43194">
    <property type="entry name" value="HYDROLASE ALPHA/BETA FOLD FAMILY"/>
    <property type="match status" value="1"/>
</dbReference>
<feature type="domain" description="AB hydrolase-1" evidence="3">
    <location>
        <begin position="42"/>
        <end position="297"/>
    </location>
</feature>
<reference evidence="4 5" key="1">
    <citation type="submission" date="2020-01" db="EMBL/GenBank/DDBJ databases">
        <authorList>
            <consortium name="DOE Joint Genome Institute"/>
            <person name="Haridas S."/>
            <person name="Albert R."/>
            <person name="Binder M."/>
            <person name="Bloem J."/>
            <person name="Labutti K."/>
            <person name="Salamov A."/>
            <person name="Andreopoulos B."/>
            <person name="Baker S.E."/>
            <person name="Barry K."/>
            <person name="Bills G."/>
            <person name="Bluhm B.H."/>
            <person name="Cannon C."/>
            <person name="Castanera R."/>
            <person name="Culley D.E."/>
            <person name="Daum C."/>
            <person name="Ezra D."/>
            <person name="Gonzalez J.B."/>
            <person name="Henrissat B."/>
            <person name="Kuo A."/>
            <person name="Liang C."/>
            <person name="Lipzen A."/>
            <person name="Lutzoni F."/>
            <person name="Magnuson J."/>
            <person name="Mondo S."/>
            <person name="Nolan M."/>
            <person name="Ohm R."/>
            <person name="Pangilinan J."/>
            <person name="Park H.-J.H."/>
            <person name="Ramirez L."/>
            <person name="Alfaro M."/>
            <person name="Sun H."/>
            <person name="Tritt A."/>
            <person name="Yoshinaga Y."/>
            <person name="Zwiers L.-H.L."/>
            <person name="Turgeon B.G."/>
            <person name="Goodwin S.B."/>
            <person name="Spatafora J.W."/>
            <person name="Crous P.W."/>
            <person name="Grigoriev I.V."/>
        </authorList>
    </citation>
    <scope>NUCLEOTIDE SEQUENCE [LARGE SCALE GENOMIC DNA]</scope>
    <source>
        <strain evidence="4 5">CBS 611.86</strain>
    </source>
</reference>
<dbReference type="InterPro" id="IPR002410">
    <property type="entry name" value="Peptidase_S33"/>
</dbReference>
<dbReference type="InterPro" id="IPR050228">
    <property type="entry name" value="Carboxylesterase_BioH"/>
</dbReference>
<accession>A0A7C8MPK8</accession>
<proteinExistence type="inferred from homology"/>
<dbReference type="PRINTS" id="PR00793">
    <property type="entry name" value="PROAMNOPTASE"/>
</dbReference>
<dbReference type="PIRSF" id="PIRSF005539">
    <property type="entry name" value="Pept_S33_TRI_F1"/>
    <property type="match status" value="1"/>
</dbReference>
<dbReference type="OrthoDB" id="190201at2759"/>